<dbReference type="EMBL" id="PYVU01000056">
    <property type="protein sequence ID" value="PTB96328.1"/>
    <property type="molecule type" value="Genomic_DNA"/>
</dbReference>
<feature type="non-terminal residue" evidence="1">
    <location>
        <position position="1"/>
    </location>
</feature>
<evidence type="ECO:0000313" key="2">
    <source>
        <dbReference type="Proteomes" id="UP000240608"/>
    </source>
</evidence>
<gene>
    <name evidence="1" type="ORF">C9994_07950</name>
</gene>
<accession>A0A2T4DRG2</accession>
<sequence length="209" mass="21946">LELVQQTYANIATIFGEQTAVGKAAAIAQTTIDTYKAAQSAYAALAGIPLVGPVLGGIAAGAAISTGLRNVAKISGIGLPKFGKGGLQEVGGKSHASGGTKFYGEDGTAFEAEKGELIGVMNRNAASIFMQYNNRNSRGGGYYNPFIDMVGQQSANGFSDARLHNDMGKLYHAIKSKPVSSTNVDKHGFNQFITDGQNSQKYINKNFLT</sequence>
<proteinExistence type="predicted"/>
<dbReference type="Proteomes" id="UP000240608">
    <property type="component" value="Unassembled WGS sequence"/>
</dbReference>
<evidence type="ECO:0000313" key="1">
    <source>
        <dbReference type="EMBL" id="PTB96328.1"/>
    </source>
</evidence>
<dbReference type="AlphaFoldDB" id="A0A2T4DRG2"/>
<protein>
    <submittedName>
        <fullName evidence="1">Uncharacterized protein</fullName>
    </submittedName>
</protein>
<reference evidence="1 2" key="1">
    <citation type="submission" date="2018-03" db="EMBL/GenBank/DDBJ databases">
        <title>Cross-interface Injection: A General Nanoliter Liquid Handling Method Applied to Single Cells Genome Amplification Automated Nanoliter Liquid Handling Applied to Single Cell Multiple Displacement Amplification.</title>
        <authorList>
            <person name="Yun J."/>
            <person name="Xu P."/>
            <person name="Xu J."/>
            <person name="Dai X."/>
            <person name="Wang Y."/>
            <person name="Zheng X."/>
            <person name="Cao C."/>
            <person name="Yi Q."/>
            <person name="Zhu Y."/>
            <person name="Wang L."/>
            <person name="Dong Z."/>
            <person name="Huang Y."/>
            <person name="Huang L."/>
            <person name="Du W."/>
        </authorList>
    </citation>
    <scope>NUCLEOTIDE SEQUENCE [LARGE SCALE GENOMIC DNA]</scope>
    <source>
        <strain evidence="1 2">Z-D1-2</strain>
    </source>
</reference>
<organism evidence="1 2">
    <name type="scientific">Marivirga lumbricoides</name>
    <dbReference type="NCBI Taxonomy" id="1046115"/>
    <lineage>
        <taxon>Bacteria</taxon>
        <taxon>Pseudomonadati</taxon>
        <taxon>Bacteroidota</taxon>
        <taxon>Cytophagia</taxon>
        <taxon>Cytophagales</taxon>
        <taxon>Marivirgaceae</taxon>
        <taxon>Marivirga</taxon>
    </lineage>
</organism>
<comment type="caution">
    <text evidence="1">The sequence shown here is derived from an EMBL/GenBank/DDBJ whole genome shotgun (WGS) entry which is preliminary data.</text>
</comment>
<name>A0A2T4DRG2_9BACT</name>